<dbReference type="Gene3D" id="1.10.630.10">
    <property type="entry name" value="Cytochrome P450"/>
    <property type="match status" value="1"/>
</dbReference>
<protein>
    <recommendedName>
        <fullName evidence="12">Cytochrome P450</fullName>
    </recommendedName>
</protein>
<evidence type="ECO:0000256" key="5">
    <source>
        <dbReference type="ARBA" id="ARBA00023002"/>
    </source>
</evidence>
<dbReference type="eggNOG" id="KOG0156">
    <property type="taxonomic scope" value="Eukaryota"/>
</dbReference>
<evidence type="ECO:0000256" key="6">
    <source>
        <dbReference type="ARBA" id="ARBA00023004"/>
    </source>
</evidence>
<comment type="similarity">
    <text evidence="2 9">Belongs to the cytochrome P450 family.</text>
</comment>
<dbReference type="PROSITE" id="PS00086">
    <property type="entry name" value="CYTOCHROME_P450"/>
    <property type="match status" value="1"/>
</dbReference>
<dbReference type="GO" id="GO:0005506">
    <property type="term" value="F:iron ion binding"/>
    <property type="evidence" value="ECO:0007669"/>
    <property type="project" value="InterPro"/>
</dbReference>
<keyword evidence="4 8" id="KW-0479">Metal-binding</keyword>
<gene>
    <name evidence="11" type="ORF">EUGRSUZ_D01192</name>
</gene>
<dbReference type="STRING" id="71139.A0A059CEF1"/>
<dbReference type="PANTHER" id="PTHR47955:SF8">
    <property type="entry name" value="CYTOCHROME P450 71D11-LIKE"/>
    <property type="match status" value="1"/>
</dbReference>
<evidence type="ECO:0000256" key="1">
    <source>
        <dbReference type="ARBA" id="ARBA00001971"/>
    </source>
</evidence>
<dbReference type="Pfam" id="PF00067">
    <property type="entry name" value="p450"/>
    <property type="match status" value="1"/>
</dbReference>
<dbReference type="GO" id="GO:0016705">
    <property type="term" value="F:oxidoreductase activity, acting on paired donors, with incorporation or reduction of molecular oxygen"/>
    <property type="evidence" value="ECO:0007669"/>
    <property type="project" value="InterPro"/>
</dbReference>
<evidence type="ECO:0000256" key="7">
    <source>
        <dbReference type="ARBA" id="ARBA00023033"/>
    </source>
</evidence>
<keyword evidence="10" id="KW-0732">Signal</keyword>
<feature type="binding site" description="axial binding residue" evidence="8">
    <location>
        <position position="446"/>
    </location>
    <ligand>
        <name>heme</name>
        <dbReference type="ChEBI" id="CHEBI:30413"/>
    </ligand>
    <ligandPart>
        <name>Fe</name>
        <dbReference type="ChEBI" id="CHEBI:18248"/>
    </ligandPart>
</feature>
<keyword evidence="3 8" id="KW-0349">Heme</keyword>
<dbReference type="InParanoid" id="A0A059CEF1"/>
<evidence type="ECO:0000256" key="8">
    <source>
        <dbReference type="PIRSR" id="PIRSR602401-1"/>
    </source>
</evidence>
<feature type="chain" id="PRO_5001574444" description="Cytochrome P450" evidence="10">
    <location>
        <begin position="27"/>
        <end position="508"/>
    </location>
</feature>
<evidence type="ECO:0000256" key="4">
    <source>
        <dbReference type="ARBA" id="ARBA00022723"/>
    </source>
</evidence>
<keyword evidence="7 9" id="KW-0503">Monooxygenase</keyword>
<proteinExistence type="inferred from homology"/>
<evidence type="ECO:0000256" key="2">
    <source>
        <dbReference type="ARBA" id="ARBA00010617"/>
    </source>
</evidence>
<dbReference type="FunFam" id="1.10.630.10:FF:000043">
    <property type="entry name" value="Cytochrome P450 99A2"/>
    <property type="match status" value="1"/>
</dbReference>
<dbReference type="OMA" id="LFDCAFH"/>
<dbReference type="PANTHER" id="PTHR47955">
    <property type="entry name" value="CYTOCHROME P450 FAMILY 71 PROTEIN"/>
    <property type="match status" value="1"/>
</dbReference>
<dbReference type="InterPro" id="IPR001128">
    <property type="entry name" value="Cyt_P450"/>
</dbReference>
<dbReference type="GO" id="GO:0020037">
    <property type="term" value="F:heme binding"/>
    <property type="evidence" value="ECO:0007669"/>
    <property type="project" value="InterPro"/>
</dbReference>
<dbReference type="InterPro" id="IPR017972">
    <property type="entry name" value="Cyt_P450_CS"/>
</dbReference>
<dbReference type="PRINTS" id="PR00463">
    <property type="entry name" value="EP450I"/>
</dbReference>
<evidence type="ECO:0000256" key="3">
    <source>
        <dbReference type="ARBA" id="ARBA00022617"/>
    </source>
</evidence>
<organism evidence="11">
    <name type="scientific">Eucalyptus grandis</name>
    <name type="common">Flooded gum</name>
    <dbReference type="NCBI Taxonomy" id="71139"/>
    <lineage>
        <taxon>Eukaryota</taxon>
        <taxon>Viridiplantae</taxon>
        <taxon>Streptophyta</taxon>
        <taxon>Embryophyta</taxon>
        <taxon>Tracheophyta</taxon>
        <taxon>Spermatophyta</taxon>
        <taxon>Magnoliopsida</taxon>
        <taxon>eudicotyledons</taxon>
        <taxon>Gunneridae</taxon>
        <taxon>Pentapetalae</taxon>
        <taxon>rosids</taxon>
        <taxon>malvids</taxon>
        <taxon>Myrtales</taxon>
        <taxon>Myrtaceae</taxon>
        <taxon>Myrtoideae</taxon>
        <taxon>Eucalypteae</taxon>
        <taxon>Eucalyptus</taxon>
    </lineage>
</organism>
<evidence type="ECO:0000256" key="9">
    <source>
        <dbReference type="RuleBase" id="RU000461"/>
    </source>
</evidence>
<dbReference type="GO" id="GO:0004497">
    <property type="term" value="F:monooxygenase activity"/>
    <property type="evidence" value="ECO:0007669"/>
    <property type="project" value="UniProtKB-KW"/>
</dbReference>
<dbReference type="CDD" id="cd11072">
    <property type="entry name" value="CYP71-like"/>
    <property type="match status" value="1"/>
</dbReference>
<feature type="signal peptide" evidence="10">
    <location>
        <begin position="1"/>
        <end position="26"/>
    </location>
</feature>
<dbReference type="InterPro" id="IPR002401">
    <property type="entry name" value="Cyt_P450_E_grp-I"/>
</dbReference>
<reference evidence="11" key="1">
    <citation type="submission" date="2013-07" db="EMBL/GenBank/DDBJ databases">
        <title>The genome of Eucalyptus grandis.</title>
        <authorList>
            <person name="Schmutz J."/>
            <person name="Hayes R."/>
            <person name="Myburg A."/>
            <person name="Tuskan G."/>
            <person name="Grattapaglia D."/>
            <person name="Rokhsar D.S."/>
        </authorList>
    </citation>
    <scope>NUCLEOTIDE SEQUENCE</scope>
    <source>
        <tissue evidence="11">Leaf extractions</tissue>
    </source>
</reference>
<dbReference type="SUPFAM" id="SSF48264">
    <property type="entry name" value="Cytochrome P450"/>
    <property type="match status" value="1"/>
</dbReference>
<accession>A0A059CEF1</accession>
<dbReference type="OrthoDB" id="2789670at2759"/>
<sequence length="508" mass="57668">MLQLSVFSFILLLLLFLFFLIRVISSSHGRKGCNLKLPPGPKKLPLLGNLHQMFGELPHHRLTDLAKTYGPVFYLQLGEIPVITICTPEAAKEVLKTQELTFADRPPFTAAEMTSYVGSSLFFSPYGEYWRQLRKICVLELLSVKRVRSFAWVREEEVSNLVKYIKSSSGLPLNLSEKIFACVNSIICKAAFGHKCKQQDEFISSLQESIKLVSGFGLAELFPSLRFLFYINGMKFKLDKIQRKYDEILNIILADHKIQREQCLNRPEDTWGEEDLVDVLQRLQESNEIGFHLTTDNIKGVILDIIAAGSETSSTVLIWAMSEMLKNPNVMAKAQDETRRVLKGKDGVQESNIEKLSYLKCVIKETLRMHPPGSLIPRAPREECKINGYDIPRNSRVLINAYAIGRDPRYWTNPEKFEPERFFESSVDYKGLHHQFLPFGSGRRICPGISFATASVELILASLLYHYDWKLANGQTPEQLDMTEVFGTAVGRKDDLYVIASPCSLISA</sequence>
<dbReference type="EMBL" id="KK198756">
    <property type="protein sequence ID" value="KCW76838.1"/>
    <property type="molecule type" value="Genomic_DNA"/>
</dbReference>
<dbReference type="InterPro" id="IPR036396">
    <property type="entry name" value="Cyt_P450_sf"/>
</dbReference>
<evidence type="ECO:0008006" key="12">
    <source>
        <dbReference type="Google" id="ProtNLM"/>
    </source>
</evidence>
<evidence type="ECO:0000313" key="11">
    <source>
        <dbReference type="EMBL" id="KCW76838.1"/>
    </source>
</evidence>
<dbReference type="Gramene" id="KCW76838">
    <property type="protein sequence ID" value="KCW76838"/>
    <property type="gene ID" value="EUGRSUZ_D01192"/>
</dbReference>
<dbReference type="PRINTS" id="PR00385">
    <property type="entry name" value="P450"/>
</dbReference>
<comment type="cofactor">
    <cofactor evidence="1 8">
        <name>heme</name>
        <dbReference type="ChEBI" id="CHEBI:30413"/>
    </cofactor>
</comment>
<evidence type="ECO:0000256" key="10">
    <source>
        <dbReference type="SAM" id="SignalP"/>
    </source>
</evidence>
<name>A0A059CEF1_EUCGR</name>
<dbReference type="AlphaFoldDB" id="A0A059CEF1"/>
<keyword evidence="5 9" id="KW-0560">Oxidoreductase</keyword>
<keyword evidence="6 8" id="KW-0408">Iron</keyword>